<keyword evidence="3" id="KW-0732">Signal</keyword>
<keyword evidence="2" id="KW-0472">Membrane</keyword>
<keyword evidence="2" id="KW-1133">Transmembrane helix</keyword>
<dbReference type="Pfam" id="PF01345">
    <property type="entry name" value="DUF11"/>
    <property type="match status" value="1"/>
</dbReference>
<evidence type="ECO:0000313" key="6">
    <source>
        <dbReference type="Proteomes" id="UP000783871"/>
    </source>
</evidence>
<feature type="domain" description="DUF11" evidence="4">
    <location>
        <begin position="44"/>
        <end position="136"/>
    </location>
</feature>
<comment type="caution">
    <text evidence="5">The sequence shown here is derived from an EMBL/GenBank/DDBJ whole genome shotgun (WGS) entry which is preliminary data.</text>
</comment>
<evidence type="ECO:0000259" key="4">
    <source>
        <dbReference type="Pfam" id="PF01345"/>
    </source>
</evidence>
<feature type="region of interest" description="Disordered" evidence="1">
    <location>
        <begin position="143"/>
        <end position="174"/>
    </location>
</feature>
<dbReference type="EMBL" id="JAATEO010000048">
    <property type="protein sequence ID" value="NJP35635.1"/>
    <property type="molecule type" value="Genomic_DNA"/>
</dbReference>
<reference evidence="5 6" key="1">
    <citation type="submission" date="2020-03" db="EMBL/GenBank/DDBJ databases">
        <title>WGS of actinomycetes isolated from Thailand.</title>
        <authorList>
            <person name="Thawai C."/>
        </authorList>
    </citation>
    <scope>NUCLEOTIDE SEQUENCE [LARGE SCALE GENOMIC DNA]</scope>
    <source>
        <strain evidence="5 6">HSS6-12</strain>
    </source>
</reference>
<feature type="chain" id="PRO_5046482448" description="DUF11 domain-containing protein" evidence="3">
    <location>
        <begin position="29"/>
        <end position="225"/>
    </location>
</feature>
<sequence>MWESIARSVVGMMTAATAVVLAPAPSPAVEVAPVLTSTPFGALPGQQVTHTITVSGQGTVTAARVTFTTTADLDGVTARAEPGRCTVSARSVVCDLGSLLLTAASPSPRVTITGSVRPGAPAGTLIRNRVTVTSAQSGATGVTSNAYLLPGSTATPSDQPQQEAHPAATRPSSPSRWMAVPVVAAVIMAGAVTVGLLLTRRRLRRRHAQPPPHPSAVTAGRRDPI</sequence>
<organism evidence="5 6">
    <name type="scientific">Micromonospora thermarum</name>
    <dbReference type="NCBI Taxonomy" id="2720024"/>
    <lineage>
        <taxon>Bacteria</taxon>
        <taxon>Bacillati</taxon>
        <taxon>Actinomycetota</taxon>
        <taxon>Actinomycetes</taxon>
        <taxon>Micromonosporales</taxon>
        <taxon>Micromonosporaceae</taxon>
        <taxon>Micromonospora</taxon>
    </lineage>
</organism>
<protein>
    <recommendedName>
        <fullName evidence="4">DUF11 domain-containing protein</fullName>
    </recommendedName>
</protein>
<feature type="transmembrane region" description="Helical" evidence="2">
    <location>
        <begin position="177"/>
        <end position="198"/>
    </location>
</feature>
<keyword evidence="2" id="KW-0812">Transmembrane</keyword>
<evidence type="ECO:0000256" key="1">
    <source>
        <dbReference type="SAM" id="MobiDB-lite"/>
    </source>
</evidence>
<evidence type="ECO:0000313" key="5">
    <source>
        <dbReference type="EMBL" id="NJP35635.1"/>
    </source>
</evidence>
<dbReference type="Proteomes" id="UP000783871">
    <property type="component" value="Unassembled WGS sequence"/>
</dbReference>
<feature type="compositionally biased region" description="Polar residues" evidence="1">
    <location>
        <begin position="143"/>
        <end position="162"/>
    </location>
</feature>
<name>A0ABX0ZCK6_9ACTN</name>
<evidence type="ECO:0000256" key="2">
    <source>
        <dbReference type="SAM" id="Phobius"/>
    </source>
</evidence>
<feature type="region of interest" description="Disordered" evidence="1">
    <location>
        <begin position="203"/>
        <end position="225"/>
    </location>
</feature>
<dbReference type="InterPro" id="IPR001434">
    <property type="entry name" value="OmcB-like_DUF11"/>
</dbReference>
<gene>
    <name evidence="5" type="ORF">HCJ94_27640</name>
</gene>
<proteinExistence type="predicted"/>
<feature type="signal peptide" evidence="3">
    <location>
        <begin position="1"/>
        <end position="28"/>
    </location>
</feature>
<accession>A0ABX0ZCK6</accession>
<dbReference type="RefSeq" id="WP_168003948.1">
    <property type="nucleotide sequence ID" value="NZ_JAATEO010000048.1"/>
</dbReference>
<evidence type="ECO:0000256" key="3">
    <source>
        <dbReference type="SAM" id="SignalP"/>
    </source>
</evidence>
<keyword evidence="6" id="KW-1185">Reference proteome</keyword>